<dbReference type="PANTHER" id="PTHR31286">
    <property type="entry name" value="GLYCINE-RICH CELL WALL STRUCTURAL PROTEIN 1.8-LIKE"/>
    <property type="match status" value="1"/>
</dbReference>
<dbReference type="EMBL" id="PKMF04000603">
    <property type="protein sequence ID" value="KAK7824447.1"/>
    <property type="molecule type" value="Genomic_DNA"/>
</dbReference>
<dbReference type="PANTHER" id="PTHR31286:SF167">
    <property type="entry name" value="OS09G0268800 PROTEIN"/>
    <property type="match status" value="1"/>
</dbReference>
<evidence type="ECO:0008006" key="6">
    <source>
        <dbReference type="Google" id="ProtNLM"/>
    </source>
</evidence>
<dbReference type="InterPro" id="IPR025836">
    <property type="entry name" value="Zn_knuckle_CX2CX4HX4C"/>
</dbReference>
<dbReference type="Pfam" id="PF14392">
    <property type="entry name" value="zf-CCHC_4"/>
    <property type="match status" value="1"/>
</dbReference>
<name>A0AAW0JC29_QUESU</name>
<comment type="caution">
    <text evidence="4">The sequence shown here is derived from an EMBL/GenBank/DDBJ whole genome shotgun (WGS) entry which is preliminary data.</text>
</comment>
<feature type="domain" description="DUF4283" evidence="2">
    <location>
        <begin position="26"/>
        <end position="105"/>
    </location>
</feature>
<evidence type="ECO:0000313" key="4">
    <source>
        <dbReference type="EMBL" id="KAK7824447.1"/>
    </source>
</evidence>
<dbReference type="InterPro" id="IPR040256">
    <property type="entry name" value="At4g02000-like"/>
</dbReference>
<dbReference type="AlphaFoldDB" id="A0AAW0JC29"/>
<proteinExistence type="predicted"/>
<keyword evidence="5" id="KW-1185">Reference proteome</keyword>
<evidence type="ECO:0000256" key="1">
    <source>
        <dbReference type="SAM" id="MobiDB-lite"/>
    </source>
</evidence>
<evidence type="ECO:0000259" key="3">
    <source>
        <dbReference type="Pfam" id="PF14392"/>
    </source>
</evidence>
<dbReference type="Pfam" id="PF14111">
    <property type="entry name" value="DUF4283"/>
    <property type="match status" value="1"/>
</dbReference>
<feature type="domain" description="Zinc knuckle CX2CX4HX4C" evidence="3">
    <location>
        <begin position="139"/>
        <end position="184"/>
    </location>
</feature>
<feature type="non-terminal residue" evidence="4">
    <location>
        <position position="259"/>
    </location>
</feature>
<sequence length="259" mass="29030">MKLTAEEKETIEISDKGRRVEIESYMLSLIGKFLTCKPFNKRAAKSTLKKAWGLENEAQIVDVGANLFQFKFNTEFDLERILNGGPWSFDNHLLMLTKWQKGMKVDNVGLNHASLWIQIWGAPFDMISTWVATEVALPISKPLRRGGFIAGSKGERSWVTYKYERLPLFCHFCGVLGHDLRHCASHFSATKNGRVVEYQYGDWLKATGGSQQSPPKRNTKQVHKPSPDGGSNGDNMNSTKSSDQTKEPAATGCTFGNPR</sequence>
<dbReference type="InterPro" id="IPR025558">
    <property type="entry name" value="DUF4283"/>
</dbReference>
<evidence type="ECO:0000259" key="2">
    <source>
        <dbReference type="Pfam" id="PF14111"/>
    </source>
</evidence>
<accession>A0AAW0JC29</accession>
<dbReference type="Proteomes" id="UP000237347">
    <property type="component" value="Unassembled WGS sequence"/>
</dbReference>
<gene>
    <name evidence="4" type="ORF">CFP56_034399</name>
</gene>
<protein>
    <recommendedName>
        <fullName evidence="6">DUF4283 domain-containing protein</fullName>
    </recommendedName>
</protein>
<feature type="compositionally biased region" description="Polar residues" evidence="1">
    <location>
        <begin position="233"/>
        <end position="242"/>
    </location>
</feature>
<evidence type="ECO:0000313" key="5">
    <source>
        <dbReference type="Proteomes" id="UP000237347"/>
    </source>
</evidence>
<organism evidence="4 5">
    <name type="scientific">Quercus suber</name>
    <name type="common">Cork oak</name>
    <dbReference type="NCBI Taxonomy" id="58331"/>
    <lineage>
        <taxon>Eukaryota</taxon>
        <taxon>Viridiplantae</taxon>
        <taxon>Streptophyta</taxon>
        <taxon>Embryophyta</taxon>
        <taxon>Tracheophyta</taxon>
        <taxon>Spermatophyta</taxon>
        <taxon>Magnoliopsida</taxon>
        <taxon>eudicotyledons</taxon>
        <taxon>Gunneridae</taxon>
        <taxon>Pentapetalae</taxon>
        <taxon>rosids</taxon>
        <taxon>fabids</taxon>
        <taxon>Fagales</taxon>
        <taxon>Fagaceae</taxon>
        <taxon>Quercus</taxon>
    </lineage>
</organism>
<feature type="region of interest" description="Disordered" evidence="1">
    <location>
        <begin position="207"/>
        <end position="259"/>
    </location>
</feature>
<reference evidence="4 5" key="1">
    <citation type="journal article" date="2018" name="Sci. Data">
        <title>The draft genome sequence of cork oak.</title>
        <authorList>
            <person name="Ramos A.M."/>
            <person name="Usie A."/>
            <person name="Barbosa P."/>
            <person name="Barros P.M."/>
            <person name="Capote T."/>
            <person name="Chaves I."/>
            <person name="Simoes F."/>
            <person name="Abreu I."/>
            <person name="Carrasquinho I."/>
            <person name="Faro C."/>
            <person name="Guimaraes J.B."/>
            <person name="Mendonca D."/>
            <person name="Nobrega F."/>
            <person name="Rodrigues L."/>
            <person name="Saibo N.J.M."/>
            <person name="Varela M.C."/>
            <person name="Egas C."/>
            <person name="Matos J."/>
            <person name="Miguel C.M."/>
            <person name="Oliveira M.M."/>
            <person name="Ricardo C.P."/>
            <person name="Goncalves S."/>
        </authorList>
    </citation>
    <scope>NUCLEOTIDE SEQUENCE [LARGE SCALE GENOMIC DNA]</scope>
    <source>
        <strain evidence="5">cv. HL8</strain>
    </source>
</reference>